<evidence type="ECO:0000256" key="2">
    <source>
        <dbReference type="ARBA" id="ARBA00023172"/>
    </source>
</evidence>
<organism evidence="3 4">
    <name type="scientific">Sanguibacteroides justesenii</name>
    <dbReference type="NCBI Taxonomy" id="1547597"/>
    <lineage>
        <taxon>Bacteria</taxon>
        <taxon>Pseudomonadati</taxon>
        <taxon>Bacteroidota</taxon>
        <taxon>Bacteroidia</taxon>
        <taxon>Bacteroidales</taxon>
        <taxon>Porphyromonadaceae</taxon>
        <taxon>Sanguibacteroides</taxon>
    </lineage>
</organism>
<dbReference type="InterPro" id="IPR011010">
    <property type="entry name" value="DNA_brk_join_enz"/>
</dbReference>
<keyword evidence="1" id="KW-0238">DNA-binding</keyword>
<dbReference type="Gene3D" id="1.10.443.10">
    <property type="entry name" value="Intergrase catalytic core"/>
    <property type="match status" value="1"/>
</dbReference>
<keyword evidence="2" id="KW-0233">DNA recombination</keyword>
<dbReference type="Gene3D" id="1.10.150.130">
    <property type="match status" value="1"/>
</dbReference>
<dbReference type="GO" id="GO:0006310">
    <property type="term" value="P:DNA recombination"/>
    <property type="evidence" value="ECO:0007669"/>
    <property type="project" value="UniProtKB-KW"/>
</dbReference>
<dbReference type="InterPro" id="IPR010998">
    <property type="entry name" value="Integrase_recombinase_N"/>
</dbReference>
<dbReference type="OrthoDB" id="932752at2"/>
<evidence type="ECO:0000256" key="1">
    <source>
        <dbReference type="ARBA" id="ARBA00023125"/>
    </source>
</evidence>
<dbReference type="SUPFAM" id="SSF56349">
    <property type="entry name" value="DNA breaking-rejoining enzymes"/>
    <property type="match status" value="1"/>
</dbReference>
<proteinExistence type="predicted"/>
<gene>
    <name evidence="3" type="ORF">BA92_06375</name>
</gene>
<dbReference type="GO" id="GO:0003677">
    <property type="term" value="F:DNA binding"/>
    <property type="evidence" value="ECO:0007669"/>
    <property type="project" value="UniProtKB-KW"/>
</dbReference>
<dbReference type="GO" id="GO:0015074">
    <property type="term" value="P:DNA integration"/>
    <property type="evidence" value="ECO:0007669"/>
    <property type="project" value="InterPro"/>
</dbReference>
<reference evidence="3 4" key="1">
    <citation type="submission" date="2014-07" db="EMBL/GenBank/DDBJ databases">
        <title>Porphyromonadaceae bacterium OUH 308042 = ATCC BAA-2681 = DSM 28342 draft genome.</title>
        <authorList>
            <person name="Sydenham T.V."/>
            <person name="Hasman H."/>
            <person name="Justensen U.S."/>
        </authorList>
    </citation>
    <scope>NUCLEOTIDE SEQUENCE [LARGE SCALE GENOMIC DNA]</scope>
    <source>
        <strain evidence="3 4">OUH 308042</strain>
    </source>
</reference>
<name>A0A0C3RGL5_9PORP</name>
<evidence type="ECO:0000313" key="4">
    <source>
        <dbReference type="Proteomes" id="UP000031980"/>
    </source>
</evidence>
<dbReference type="InterPro" id="IPR013762">
    <property type="entry name" value="Integrase-like_cat_sf"/>
</dbReference>
<dbReference type="AlphaFoldDB" id="A0A0C3RGL5"/>
<dbReference type="Proteomes" id="UP000031980">
    <property type="component" value="Unassembled WGS sequence"/>
</dbReference>
<accession>A0A0C3RGL5</accession>
<dbReference type="EMBL" id="JPIU01000038">
    <property type="protein sequence ID" value="KIO44664.1"/>
    <property type="molecule type" value="Genomic_DNA"/>
</dbReference>
<protein>
    <submittedName>
        <fullName evidence="3">Uncharacterized protein</fullName>
    </submittedName>
</protein>
<evidence type="ECO:0000313" key="3">
    <source>
        <dbReference type="EMBL" id="KIO44664.1"/>
    </source>
</evidence>
<comment type="caution">
    <text evidence="3">The sequence shown here is derived from an EMBL/GenBank/DDBJ whole genome shotgun (WGS) entry which is preliminary data.</text>
</comment>
<keyword evidence="4" id="KW-1185">Reference proteome</keyword>
<sequence length="168" mass="19642">MRIFTLWLEKNGFGGYDITEIDNEIILNFFDYIIKIRNLDKVTVTTYKIKIKAFFDFLIKKKYIKLNPVYDIPDVKKKVDAAPKPITPDDLKKLLVCIQKDDPQLYLACMMQYYCAIRPGTELRLLKIKHIDFYSGKITINIIDSKAPRQDVIQITRTNNNGIPTTKF</sequence>